<accession>A0A3F3Q5W0</accession>
<keyword evidence="2" id="KW-1185">Reference proteome</keyword>
<reference evidence="1 2" key="1">
    <citation type="submission" date="2018-07" db="EMBL/GenBank/DDBJ databases">
        <title>The genomes of Aspergillus section Nigri reveals drivers in fungal speciation.</title>
        <authorList>
            <consortium name="DOE Joint Genome Institute"/>
            <person name="Vesth T.C."/>
            <person name="Nybo J."/>
            <person name="Theobald S."/>
            <person name="Brandl J."/>
            <person name="Frisvad J.C."/>
            <person name="Nielsen K.F."/>
            <person name="Lyhne E.K."/>
            <person name="Kogle M.E."/>
            <person name="Kuo A."/>
            <person name="Riley R."/>
            <person name="Clum A."/>
            <person name="Nolan M."/>
            <person name="Lipzen A."/>
            <person name="Salamov A."/>
            <person name="Henrissat B."/>
            <person name="Wiebenga A."/>
            <person name="De vries R.P."/>
            <person name="Grigoriev I.V."/>
            <person name="Mortensen U.H."/>
            <person name="Andersen M.R."/>
            <person name="Baker S.E."/>
        </authorList>
    </citation>
    <scope>NUCLEOTIDE SEQUENCE [LARGE SCALE GENOMIC DNA]</scope>
    <source>
        <strain evidence="1 2">CBS 139.54b</strain>
    </source>
</reference>
<evidence type="ECO:0000313" key="2">
    <source>
        <dbReference type="Proteomes" id="UP000253729"/>
    </source>
</evidence>
<dbReference type="AlphaFoldDB" id="A0A3F3Q5W0"/>
<sequence>MVAREKGRRAVSGGSFIGLNRRNDWMDRLISARDSAEQGQHPSWGGSVRIKGAPVWEESY</sequence>
<dbReference type="GeneID" id="38134247"/>
<dbReference type="Proteomes" id="UP000253729">
    <property type="component" value="Unassembled WGS sequence"/>
</dbReference>
<gene>
    <name evidence="1" type="ORF">BDQ94DRAFT_141772</name>
</gene>
<organism evidence="1 2">
    <name type="scientific">Aspergillus welwitschiae</name>
    <dbReference type="NCBI Taxonomy" id="1341132"/>
    <lineage>
        <taxon>Eukaryota</taxon>
        <taxon>Fungi</taxon>
        <taxon>Dikarya</taxon>
        <taxon>Ascomycota</taxon>
        <taxon>Pezizomycotina</taxon>
        <taxon>Eurotiomycetes</taxon>
        <taxon>Eurotiomycetidae</taxon>
        <taxon>Eurotiales</taxon>
        <taxon>Aspergillaceae</taxon>
        <taxon>Aspergillus</taxon>
        <taxon>Aspergillus subgen. Circumdati</taxon>
    </lineage>
</organism>
<proteinExistence type="predicted"/>
<dbReference type="EMBL" id="KZ852043">
    <property type="protein sequence ID" value="RDH34570.1"/>
    <property type="molecule type" value="Genomic_DNA"/>
</dbReference>
<name>A0A3F3Q5W0_9EURO</name>
<protein>
    <submittedName>
        <fullName evidence="1">Uncharacterized protein</fullName>
    </submittedName>
</protein>
<dbReference type="RefSeq" id="XP_026627592.1">
    <property type="nucleotide sequence ID" value="XM_026765891.1"/>
</dbReference>
<evidence type="ECO:0000313" key="1">
    <source>
        <dbReference type="EMBL" id="RDH34570.1"/>
    </source>
</evidence>